<dbReference type="Proteomes" id="UP000756921">
    <property type="component" value="Unassembled WGS sequence"/>
</dbReference>
<feature type="domain" description="FAD-binding" evidence="7">
    <location>
        <begin position="6"/>
        <end position="182"/>
    </location>
</feature>
<evidence type="ECO:0000313" key="9">
    <source>
        <dbReference type="Proteomes" id="UP000756921"/>
    </source>
</evidence>
<reference evidence="8" key="1">
    <citation type="journal article" date="2020" name="Mol. Plant Microbe Interact.">
        <title>Genome Sequence of the Biocontrol Agent Coniothyrium minitans strain Conio (IMI 134523).</title>
        <authorList>
            <person name="Patel D."/>
            <person name="Shittu T.A."/>
            <person name="Baroncelli R."/>
            <person name="Muthumeenakshi S."/>
            <person name="Osborne T.H."/>
            <person name="Janganan T.K."/>
            <person name="Sreenivasaprasad S."/>
        </authorList>
    </citation>
    <scope>NUCLEOTIDE SEQUENCE</scope>
    <source>
        <strain evidence="8">Conio</strain>
    </source>
</reference>
<comment type="caution">
    <text evidence="8">The sequence shown here is derived from an EMBL/GenBank/DDBJ whole genome shotgun (WGS) entry which is preliminary data.</text>
</comment>
<evidence type="ECO:0000256" key="2">
    <source>
        <dbReference type="ARBA" id="ARBA00022630"/>
    </source>
</evidence>
<proteinExistence type="inferred from homology"/>
<feature type="signal peptide" evidence="6">
    <location>
        <begin position="1"/>
        <end position="20"/>
    </location>
</feature>
<dbReference type="InterPro" id="IPR036188">
    <property type="entry name" value="FAD/NAD-bd_sf"/>
</dbReference>
<dbReference type="InterPro" id="IPR002938">
    <property type="entry name" value="FAD-bd"/>
</dbReference>
<dbReference type="GO" id="GO:0071949">
    <property type="term" value="F:FAD binding"/>
    <property type="evidence" value="ECO:0007669"/>
    <property type="project" value="InterPro"/>
</dbReference>
<gene>
    <name evidence="8" type="ORF">PMIN01_12991</name>
</gene>
<keyword evidence="5" id="KW-0503">Monooxygenase</keyword>
<dbReference type="Gene3D" id="3.50.50.60">
    <property type="entry name" value="FAD/NAD(P)-binding domain"/>
    <property type="match status" value="1"/>
</dbReference>
<dbReference type="EMBL" id="WJXW01000017">
    <property type="protein sequence ID" value="KAF9729301.1"/>
    <property type="molecule type" value="Genomic_DNA"/>
</dbReference>
<keyword evidence="4" id="KW-0560">Oxidoreductase</keyword>
<dbReference type="Pfam" id="PF01494">
    <property type="entry name" value="FAD_binding_3"/>
    <property type="match status" value="2"/>
</dbReference>
<keyword evidence="9" id="KW-1185">Reference proteome</keyword>
<evidence type="ECO:0000256" key="6">
    <source>
        <dbReference type="SAM" id="SignalP"/>
    </source>
</evidence>
<evidence type="ECO:0000256" key="3">
    <source>
        <dbReference type="ARBA" id="ARBA00022827"/>
    </source>
</evidence>
<dbReference type="SUPFAM" id="SSF51905">
    <property type="entry name" value="FAD/NAD(P)-binding domain"/>
    <property type="match status" value="1"/>
</dbReference>
<evidence type="ECO:0000256" key="1">
    <source>
        <dbReference type="ARBA" id="ARBA00007992"/>
    </source>
</evidence>
<dbReference type="InterPro" id="IPR050493">
    <property type="entry name" value="FAD-dep_Monooxygenase_BioMet"/>
</dbReference>
<feature type="chain" id="PRO_5040356398" evidence="6">
    <location>
        <begin position="21"/>
        <end position="467"/>
    </location>
</feature>
<dbReference type="AlphaFoldDB" id="A0A9P6G635"/>
<sequence length="467" mass="51388">MPPQLSILIVGAGLSGLAAAIQCALSGHSVTVLEAARELAEIGAGLQLTPNATRLLQSWAVYPLIHAPCEPATCTVQDYRGAVLAHEDGFAENCRRKYGAPFADCHRVDLQQALVKRARELGVQVVLGARVCGLDFDLALEDREVGEDDGRTQVQVKVDDGRIWEVDLVVAADGLWSACRSVLLGRRDAPLPTGDLAYRIVLREEQIAELDPRLRDMVGTPGVRFWIGPDAHVVAYSMRGGSMYNVVLLVPDDLEEGVAKVEGSTAEMRALFEGWDPMCVAYLLPLPIHYSTFANGADARLTQLLSRVDKVDKWKLMHREELPSWVNAQSNLVLIGDACHPMLPYLAQGANSSIEDGAVLGLLLSPSHNPKFTSASQLSATLQLFQTLRKARGEAIARETFKQRKDFHMPDGKEREERDRVFAGWLGKKEELEKSKVEFPSRWTCPVVQPWLYGYDAVQEVEGAAGR</sequence>
<dbReference type="SUPFAM" id="SSF54373">
    <property type="entry name" value="FAD-linked reductases, C-terminal domain"/>
    <property type="match status" value="1"/>
</dbReference>
<dbReference type="PANTHER" id="PTHR13789">
    <property type="entry name" value="MONOOXYGENASE"/>
    <property type="match status" value="1"/>
</dbReference>
<dbReference type="OrthoDB" id="16820at2759"/>
<dbReference type="GO" id="GO:0004497">
    <property type="term" value="F:monooxygenase activity"/>
    <property type="evidence" value="ECO:0007669"/>
    <property type="project" value="UniProtKB-KW"/>
</dbReference>
<accession>A0A9P6G635</accession>
<protein>
    <submittedName>
        <fullName evidence="8">3-hydroxybenzoate 6-hydroxylase</fullName>
    </submittedName>
</protein>
<keyword evidence="3" id="KW-0274">FAD</keyword>
<evidence type="ECO:0000256" key="4">
    <source>
        <dbReference type="ARBA" id="ARBA00023002"/>
    </source>
</evidence>
<feature type="domain" description="FAD-binding" evidence="7">
    <location>
        <begin position="330"/>
        <end position="364"/>
    </location>
</feature>
<organism evidence="8 9">
    <name type="scientific">Paraphaeosphaeria minitans</name>
    <dbReference type="NCBI Taxonomy" id="565426"/>
    <lineage>
        <taxon>Eukaryota</taxon>
        <taxon>Fungi</taxon>
        <taxon>Dikarya</taxon>
        <taxon>Ascomycota</taxon>
        <taxon>Pezizomycotina</taxon>
        <taxon>Dothideomycetes</taxon>
        <taxon>Pleosporomycetidae</taxon>
        <taxon>Pleosporales</taxon>
        <taxon>Massarineae</taxon>
        <taxon>Didymosphaeriaceae</taxon>
        <taxon>Paraphaeosphaeria</taxon>
    </lineage>
</organism>
<dbReference type="PANTHER" id="PTHR13789:SF238">
    <property type="entry name" value="PUTATIVE (AFU_ORTHOLOGUE AFUA_2G01680)-RELATED"/>
    <property type="match status" value="1"/>
</dbReference>
<evidence type="ECO:0000256" key="5">
    <source>
        <dbReference type="ARBA" id="ARBA00023033"/>
    </source>
</evidence>
<comment type="similarity">
    <text evidence="1">Belongs to the paxM FAD-dependent monooxygenase family.</text>
</comment>
<dbReference type="PRINTS" id="PR00420">
    <property type="entry name" value="RNGMNOXGNASE"/>
</dbReference>
<evidence type="ECO:0000313" key="8">
    <source>
        <dbReference type="EMBL" id="KAF9729301.1"/>
    </source>
</evidence>
<evidence type="ECO:0000259" key="7">
    <source>
        <dbReference type="Pfam" id="PF01494"/>
    </source>
</evidence>
<keyword evidence="2" id="KW-0285">Flavoprotein</keyword>
<name>A0A9P6G635_9PLEO</name>
<keyword evidence="6" id="KW-0732">Signal</keyword>